<comment type="caution">
    <text evidence="5">The sequence shown here is derived from an EMBL/GenBank/DDBJ whole genome shotgun (WGS) entry which is preliminary data.</text>
</comment>
<evidence type="ECO:0008006" key="6">
    <source>
        <dbReference type="Google" id="ProtNLM"/>
    </source>
</evidence>
<reference evidence="5" key="1">
    <citation type="journal article" date="2014" name="Front. Microbiol.">
        <title>High frequency of phylogenetically diverse reductive dehalogenase-homologous genes in deep subseafloor sedimentary metagenomes.</title>
        <authorList>
            <person name="Kawai M."/>
            <person name="Futagami T."/>
            <person name="Toyoda A."/>
            <person name="Takaki Y."/>
            <person name="Nishi S."/>
            <person name="Hori S."/>
            <person name="Arai W."/>
            <person name="Tsubouchi T."/>
            <person name="Morono Y."/>
            <person name="Uchiyama I."/>
            <person name="Ito T."/>
            <person name="Fujiyama A."/>
            <person name="Inagaki F."/>
            <person name="Takami H."/>
        </authorList>
    </citation>
    <scope>NUCLEOTIDE SEQUENCE</scope>
    <source>
        <strain evidence="5">Expedition CK06-06</strain>
    </source>
</reference>
<name>X1FQ30_9ZZZZ</name>
<evidence type="ECO:0000313" key="5">
    <source>
        <dbReference type="EMBL" id="GAH47082.1"/>
    </source>
</evidence>
<dbReference type="InterPro" id="IPR016032">
    <property type="entry name" value="Sig_transdc_resp-reg_C-effctor"/>
</dbReference>
<proteinExistence type="predicted"/>
<dbReference type="GO" id="GO:0003677">
    <property type="term" value="F:DNA binding"/>
    <property type="evidence" value="ECO:0007669"/>
    <property type="project" value="UniProtKB-KW"/>
</dbReference>
<dbReference type="InterPro" id="IPR039420">
    <property type="entry name" value="WalR-like"/>
</dbReference>
<protein>
    <recommendedName>
        <fullName evidence="6">Response regulatory domain-containing protein</fullName>
    </recommendedName>
</protein>
<dbReference type="Gene3D" id="3.40.50.2300">
    <property type="match status" value="1"/>
</dbReference>
<dbReference type="PROSITE" id="PS50110">
    <property type="entry name" value="RESPONSE_REGULATORY"/>
    <property type="match status" value="1"/>
</dbReference>
<dbReference type="Pfam" id="PF00072">
    <property type="entry name" value="Response_reg"/>
    <property type="match status" value="1"/>
</dbReference>
<evidence type="ECO:0000256" key="1">
    <source>
        <dbReference type="ARBA" id="ARBA00022553"/>
    </source>
</evidence>
<dbReference type="GO" id="GO:0006355">
    <property type="term" value="P:regulation of DNA-templated transcription"/>
    <property type="evidence" value="ECO:0007669"/>
    <property type="project" value="InterPro"/>
</dbReference>
<dbReference type="InterPro" id="IPR011006">
    <property type="entry name" value="CheY-like_superfamily"/>
</dbReference>
<evidence type="ECO:0000259" key="3">
    <source>
        <dbReference type="PROSITE" id="PS50043"/>
    </source>
</evidence>
<dbReference type="CDD" id="cd06170">
    <property type="entry name" value="LuxR_C_like"/>
    <property type="match status" value="1"/>
</dbReference>
<dbReference type="SMART" id="SM00448">
    <property type="entry name" value="REC"/>
    <property type="match status" value="1"/>
</dbReference>
<dbReference type="PRINTS" id="PR00038">
    <property type="entry name" value="HTHLUXR"/>
</dbReference>
<dbReference type="SUPFAM" id="SSF46894">
    <property type="entry name" value="C-terminal effector domain of the bipartite response regulators"/>
    <property type="match status" value="1"/>
</dbReference>
<dbReference type="InterPro" id="IPR000792">
    <property type="entry name" value="Tscrpt_reg_LuxR_C"/>
</dbReference>
<dbReference type="InterPro" id="IPR058245">
    <property type="entry name" value="NreC/VraR/RcsB-like_REC"/>
</dbReference>
<keyword evidence="2" id="KW-0238">DNA-binding</keyword>
<dbReference type="PROSITE" id="PS50043">
    <property type="entry name" value="HTH_LUXR_2"/>
    <property type="match status" value="1"/>
</dbReference>
<dbReference type="SUPFAM" id="SSF52172">
    <property type="entry name" value="CheY-like"/>
    <property type="match status" value="1"/>
</dbReference>
<dbReference type="SMART" id="SM00421">
    <property type="entry name" value="HTH_LUXR"/>
    <property type="match status" value="1"/>
</dbReference>
<keyword evidence="1" id="KW-0597">Phosphoprotein</keyword>
<evidence type="ECO:0000256" key="2">
    <source>
        <dbReference type="ARBA" id="ARBA00023125"/>
    </source>
</evidence>
<dbReference type="InterPro" id="IPR001789">
    <property type="entry name" value="Sig_transdc_resp-reg_receiver"/>
</dbReference>
<gene>
    <name evidence="5" type="ORF">S03H2_15228</name>
</gene>
<dbReference type="Pfam" id="PF00196">
    <property type="entry name" value="GerE"/>
    <property type="match status" value="1"/>
</dbReference>
<evidence type="ECO:0000259" key="4">
    <source>
        <dbReference type="PROSITE" id="PS50110"/>
    </source>
</evidence>
<dbReference type="EMBL" id="BARU01007732">
    <property type="protein sequence ID" value="GAH47082.1"/>
    <property type="molecule type" value="Genomic_DNA"/>
</dbReference>
<feature type="non-terminal residue" evidence="5">
    <location>
        <position position="1"/>
    </location>
</feature>
<dbReference type="PANTHER" id="PTHR43214">
    <property type="entry name" value="TWO-COMPONENT RESPONSE REGULATOR"/>
    <property type="match status" value="1"/>
</dbReference>
<accession>X1FQ30</accession>
<feature type="domain" description="Response regulatory" evidence="4">
    <location>
        <begin position="1"/>
        <end position="101"/>
    </location>
</feature>
<sequence length="201" mass="21467">NVLDQQADFEVVAEVGDGDEVVKVTMELVPDVVIMDISMPKLNGLEATRQIKAKCPRVAILVLTVHGEAEHVLGLLEAGAAGYLTKSVFGEEVVQAIRAVAAGEAVLSTASLHQILRQALRLMAKPSRLDANAKISARELQILKLAATGMSNKEIALNLDLSLRTVKGYLADIFSKLGVASRTEAVITSLRTGLLTLDDLE</sequence>
<organism evidence="5">
    <name type="scientific">marine sediment metagenome</name>
    <dbReference type="NCBI Taxonomy" id="412755"/>
    <lineage>
        <taxon>unclassified sequences</taxon>
        <taxon>metagenomes</taxon>
        <taxon>ecological metagenomes</taxon>
    </lineage>
</organism>
<dbReference type="AlphaFoldDB" id="X1FQ30"/>
<feature type="domain" description="HTH luxR-type" evidence="3">
    <location>
        <begin position="128"/>
        <end position="193"/>
    </location>
</feature>
<dbReference type="CDD" id="cd17535">
    <property type="entry name" value="REC_NarL-like"/>
    <property type="match status" value="1"/>
</dbReference>
<dbReference type="GO" id="GO:0000160">
    <property type="term" value="P:phosphorelay signal transduction system"/>
    <property type="evidence" value="ECO:0007669"/>
    <property type="project" value="InterPro"/>
</dbReference>